<dbReference type="PANTHER" id="PTHR35981">
    <property type="entry name" value="ION TRANSPORT PEPTIDE, ISOFORM C"/>
    <property type="match status" value="1"/>
</dbReference>
<feature type="disulfide bond" evidence="4">
    <location>
        <begin position="75"/>
        <end position="112"/>
    </location>
</feature>
<feature type="non-terminal residue" evidence="6">
    <location>
        <position position="1"/>
    </location>
</feature>
<evidence type="ECO:0000256" key="1">
    <source>
        <dbReference type="ARBA" id="ARBA00005447"/>
    </source>
</evidence>
<evidence type="ECO:0000256" key="2">
    <source>
        <dbReference type="ARBA" id="ARBA00022815"/>
    </source>
</evidence>
<protein>
    <recommendedName>
        <fullName evidence="8">Ion transport peptide</fullName>
    </recommendedName>
</protein>
<dbReference type="PROSITE" id="PS01250">
    <property type="entry name" value="CHH_MIH_GIH"/>
    <property type="match status" value="1"/>
</dbReference>
<dbReference type="Gene3D" id="1.10.2010.10">
    <property type="entry name" value="Crustacean CHH/MIH/GIH neurohormone"/>
    <property type="match status" value="1"/>
</dbReference>
<proteinExistence type="inferred from homology"/>
<feature type="disulfide bond" evidence="4">
    <location>
        <begin position="91"/>
        <end position="108"/>
    </location>
</feature>
<organism evidence="6 7">
    <name type="scientific">Cherax quadricarinatus</name>
    <name type="common">Australian red claw crayfish</name>
    <dbReference type="NCBI Taxonomy" id="27406"/>
    <lineage>
        <taxon>Eukaryota</taxon>
        <taxon>Metazoa</taxon>
        <taxon>Ecdysozoa</taxon>
        <taxon>Arthropoda</taxon>
        <taxon>Crustacea</taxon>
        <taxon>Multicrustacea</taxon>
        <taxon>Malacostraca</taxon>
        <taxon>Eumalacostraca</taxon>
        <taxon>Eucarida</taxon>
        <taxon>Decapoda</taxon>
        <taxon>Pleocyemata</taxon>
        <taxon>Astacidea</taxon>
        <taxon>Parastacoidea</taxon>
        <taxon>Parastacidae</taxon>
        <taxon>Cherax</taxon>
    </lineage>
</organism>
<sequence length="143" mass="16667">DAEDARKRLPINVNSATRASVQDLYHMSIFQVCTLGRMCLWFLLIIGLLSQSQQGAAHFYKIQPGTFKEFQYINCQGTYNRSTYTKLIRICEECQNLYRNDYTVSLECKENCFQNEMFDKCVLSLLLAHKEEEYKNMITYASG</sequence>
<keyword evidence="5" id="KW-1133">Transmembrane helix</keyword>
<comment type="caution">
    <text evidence="6">The sequence shown here is derived from an EMBL/GenBank/DDBJ whole genome shotgun (WGS) entry which is preliminary data.</text>
</comment>
<dbReference type="InterPro" id="IPR031098">
    <property type="entry name" value="Crust_neurohorm"/>
</dbReference>
<comment type="similarity">
    <text evidence="1">Belongs to the arthropod CHH/MIH/GIH/VIH hormone family.</text>
</comment>
<keyword evidence="5" id="KW-0812">Transmembrane</keyword>
<accession>A0AAW0X3C5</accession>
<dbReference type="Pfam" id="PF01147">
    <property type="entry name" value="Crust_neurohorm"/>
    <property type="match status" value="1"/>
</dbReference>
<dbReference type="PANTHER" id="PTHR35981:SF2">
    <property type="entry name" value="ION TRANSPORT PEPTIDE, ISOFORM C"/>
    <property type="match status" value="1"/>
</dbReference>
<feature type="transmembrane region" description="Helical" evidence="5">
    <location>
        <begin position="29"/>
        <end position="49"/>
    </location>
</feature>
<keyword evidence="7" id="KW-1185">Reference proteome</keyword>
<reference evidence="6 7" key="1">
    <citation type="journal article" date="2024" name="BMC Genomics">
        <title>Genome assembly of redclaw crayfish (Cherax quadricarinatus) provides insights into its immune adaptation and hypoxia tolerance.</title>
        <authorList>
            <person name="Liu Z."/>
            <person name="Zheng J."/>
            <person name="Li H."/>
            <person name="Fang K."/>
            <person name="Wang S."/>
            <person name="He J."/>
            <person name="Zhou D."/>
            <person name="Weng S."/>
            <person name="Chi M."/>
            <person name="Gu Z."/>
            <person name="He J."/>
            <person name="Li F."/>
            <person name="Wang M."/>
        </authorList>
    </citation>
    <scope>NUCLEOTIDE SEQUENCE [LARGE SCALE GENOMIC DNA]</scope>
    <source>
        <strain evidence="6">ZL_2023a</strain>
    </source>
</reference>
<keyword evidence="2" id="KW-0027">Amidation</keyword>
<dbReference type="Proteomes" id="UP001445076">
    <property type="component" value="Unassembled WGS sequence"/>
</dbReference>
<dbReference type="SUPFAM" id="SSF81778">
    <property type="entry name" value="Crustacean CHH/MIH/GIH neurohormone"/>
    <property type="match status" value="1"/>
</dbReference>
<dbReference type="GO" id="GO:0005184">
    <property type="term" value="F:neuropeptide hormone activity"/>
    <property type="evidence" value="ECO:0007669"/>
    <property type="project" value="InterPro"/>
</dbReference>
<dbReference type="InterPro" id="IPR035957">
    <property type="entry name" value="Crust_neurohorm_sf"/>
</dbReference>
<evidence type="ECO:0000256" key="5">
    <source>
        <dbReference type="SAM" id="Phobius"/>
    </source>
</evidence>
<dbReference type="InterPro" id="IPR018251">
    <property type="entry name" value="Crust_neurhormone_CS"/>
</dbReference>
<dbReference type="AlphaFoldDB" id="A0AAW0X3C5"/>
<evidence type="ECO:0000256" key="4">
    <source>
        <dbReference type="PIRSR" id="PIRSR631098-51"/>
    </source>
</evidence>
<evidence type="ECO:0000313" key="6">
    <source>
        <dbReference type="EMBL" id="KAK8734067.1"/>
    </source>
</evidence>
<name>A0AAW0X3C5_CHEQU</name>
<evidence type="ECO:0000313" key="7">
    <source>
        <dbReference type="Proteomes" id="UP001445076"/>
    </source>
</evidence>
<feature type="disulfide bond" evidence="4">
    <location>
        <begin position="94"/>
        <end position="121"/>
    </location>
</feature>
<evidence type="ECO:0000256" key="3">
    <source>
        <dbReference type="ARBA" id="ARBA00023157"/>
    </source>
</evidence>
<dbReference type="GO" id="GO:0007623">
    <property type="term" value="P:circadian rhythm"/>
    <property type="evidence" value="ECO:0007669"/>
    <property type="project" value="TreeGrafter"/>
</dbReference>
<gene>
    <name evidence="6" type="ORF">OTU49_005999</name>
</gene>
<dbReference type="GO" id="GO:0005576">
    <property type="term" value="C:extracellular region"/>
    <property type="evidence" value="ECO:0007669"/>
    <property type="project" value="InterPro"/>
</dbReference>
<keyword evidence="5" id="KW-0472">Membrane</keyword>
<keyword evidence="3 4" id="KW-1015">Disulfide bond</keyword>
<dbReference type="EMBL" id="JARKIK010000051">
    <property type="protein sequence ID" value="KAK8734067.1"/>
    <property type="molecule type" value="Genomic_DNA"/>
</dbReference>
<evidence type="ECO:0008006" key="8">
    <source>
        <dbReference type="Google" id="ProtNLM"/>
    </source>
</evidence>